<gene>
    <name evidence="3" type="ORF">Agabi119p4_3636</name>
</gene>
<sequence length="243" mass="27610">MNESLNDKNTSPFSYSEFTPVIPRRNRKNKPQQVRPPLSVLVQRTRDEMSNDVWFSQCQSIIRESLKPFPNEPSSFSVLCLGLGSPSASAISRTQLAFLMELCLALNIGYANVSLYDPIFSTEDLELFEELRFQILPENRNGGYPLQNPTICYMPHCDMELYDNLLRVNDPHDHLLMPILLANHLMDYLENNSHDKLRVRVPDLFKIAPLLQSRSLPPSTAWPAAFNNTSVQCLLPADTLSGD</sequence>
<dbReference type="Pfam" id="PF07985">
    <property type="entry name" value="SRR1"/>
    <property type="match status" value="1"/>
</dbReference>
<name>A0A8H7KI64_AGABI</name>
<dbReference type="GO" id="GO:0005737">
    <property type="term" value="C:cytoplasm"/>
    <property type="evidence" value="ECO:0007669"/>
    <property type="project" value="TreeGrafter"/>
</dbReference>
<dbReference type="AlphaFoldDB" id="A0A8H7KI64"/>
<evidence type="ECO:0000313" key="4">
    <source>
        <dbReference type="Proteomes" id="UP000629468"/>
    </source>
</evidence>
<dbReference type="Proteomes" id="UP000629468">
    <property type="component" value="Unassembled WGS sequence"/>
</dbReference>
<dbReference type="InterPro" id="IPR040044">
    <property type="entry name" value="SRR1L"/>
</dbReference>
<evidence type="ECO:0000259" key="2">
    <source>
        <dbReference type="Pfam" id="PF07985"/>
    </source>
</evidence>
<evidence type="ECO:0000256" key="1">
    <source>
        <dbReference type="ARBA" id="ARBA00009856"/>
    </source>
</evidence>
<evidence type="ECO:0000313" key="3">
    <source>
        <dbReference type="EMBL" id="KAF7777564.1"/>
    </source>
</evidence>
<accession>A0A8H7KI64</accession>
<dbReference type="GO" id="GO:0005634">
    <property type="term" value="C:nucleus"/>
    <property type="evidence" value="ECO:0007669"/>
    <property type="project" value="TreeGrafter"/>
</dbReference>
<organism evidence="3 4">
    <name type="scientific">Agaricus bisporus var. burnettii</name>
    <dbReference type="NCBI Taxonomy" id="192524"/>
    <lineage>
        <taxon>Eukaryota</taxon>
        <taxon>Fungi</taxon>
        <taxon>Dikarya</taxon>
        <taxon>Basidiomycota</taxon>
        <taxon>Agaricomycotina</taxon>
        <taxon>Agaricomycetes</taxon>
        <taxon>Agaricomycetidae</taxon>
        <taxon>Agaricales</taxon>
        <taxon>Agaricineae</taxon>
        <taxon>Agaricaceae</taxon>
        <taxon>Agaricus</taxon>
    </lineage>
</organism>
<dbReference type="EMBL" id="JABXXO010000005">
    <property type="protein sequence ID" value="KAF7777564.1"/>
    <property type="molecule type" value="Genomic_DNA"/>
</dbReference>
<comment type="similarity">
    <text evidence="1">Belongs to the SRR1 family.</text>
</comment>
<comment type="caution">
    <text evidence="3">The sequence shown here is derived from an EMBL/GenBank/DDBJ whole genome shotgun (WGS) entry which is preliminary data.</text>
</comment>
<proteinExistence type="inferred from homology"/>
<dbReference type="PANTHER" id="PTHR28626:SF3">
    <property type="entry name" value="SRR1-LIKE PROTEIN"/>
    <property type="match status" value="1"/>
</dbReference>
<reference evidence="3 4" key="1">
    <citation type="journal article" name="Sci. Rep.">
        <title>Telomere-to-telomere assembled and centromere annotated genomes of the two main subspecies of the button mushroom Agaricus bisporus reveal especially polymorphic chromosome ends.</title>
        <authorList>
            <person name="Sonnenberg A.S.M."/>
            <person name="Sedaghat-Telgerd N."/>
            <person name="Lavrijssen B."/>
            <person name="Ohm R.A."/>
            <person name="Hendrickx P.M."/>
            <person name="Scholtmeijer K."/>
            <person name="Baars J.J.P."/>
            <person name="van Peer A."/>
        </authorList>
    </citation>
    <scope>NUCLEOTIDE SEQUENCE [LARGE SCALE GENOMIC DNA]</scope>
    <source>
        <strain evidence="3 4">H119_p4</strain>
    </source>
</reference>
<protein>
    <recommendedName>
        <fullName evidence="2">SRR1-like domain-containing protein</fullName>
    </recommendedName>
</protein>
<feature type="domain" description="SRR1-like" evidence="2">
    <location>
        <begin position="63"/>
        <end position="232"/>
    </location>
</feature>
<dbReference type="InterPro" id="IPR012942">
    <property type="entry name" value="SRR1-like"/>
</dbReference>
<dbReference type="PANTHER" id="PTHR28626">
    <property type="entry name" value="SRR1-LIKE PROTEIN"/>
    <property type="match status" value="1"/>
</dbReference>